<dbReference type="InterPro" id="IPR006094">
    <property type="entry name" value="Oxid_FAD_bind_N"/>
</dbReference>
<dbReference type="GO" id="GO:0071949">
    <property type="term" value="F:FAD binding"/>
    <property type="evidence" value="ECO:0007669"/>
    <property type="project" value="InterPro"/>
</dbReference>
<proteinExistence type="inferred from homology"/>
<comment type="similarity">
    <text evidence="2">Belongs to the oxygen-dependent FAD-linked oxidoreductase family.</text>
</comment>
<accession>A0A6I4NL14</accession>
<evidence type="ECO:0000256" key="5">
    <source>
        <dbReference type="ARBA" id="ARBA00023002"/>
    </source>
</evidence>
<comment type="caution">
    <text evidence="7">The sequence shown here is derived from an EMBL/GenBank/DDBJ whole genome shotgun (WGS) entry which is preliminary data.</text>
</comment>
<dbReference type="RefSeq" id="WP_160373175.1">
    <property type="nucleotide sequence ID" value="NZ_WSTB01000001.1"/>
</dbReference>
<dbReference type="Proteomes" id="UP000471501">
    <property type="component" value="Unassembled WGS sequence"/>
</dbReference>
<evidence type="ECO:0000313" key="7">
    <source>
        <dbReference type="EMBL" id="MWB93265.1"/>
    </source>
</evidence>
<dbReference type="Gene3D" id="3.30.43.10">
    <property type="entry name" value="Uridine Diphospho-n-acetylenolpyruvylglucosamine Reductase, domain 2"/>
    <property type="match status" value="1"/>
</dbReference>
<feature type="domain" description="FAD-binding PCMH-type" evidence="6">
    <location>
        <begin position="35"/>
        <end position="213"/>
    </location>
</feature>
<reference evidence="7 8" key="1">
    <citation type="submission" date="2019-12" db="EMBL/GenBank/DDBJ databases">
        <authorList>
            <person name="Kim Y.S."/>
        </authorList>
    </citation>
    <scope>NUCLEOTIDE SEQUENCE [LARGE SCALE GENOMIC DNA]</scope>
    <source>
        <strain evidence="7 8">GA093</strain>
    </source>
</reference>
<evidence type="ECO:0000256" key="3">
    <source>
        <dbReference type="ARBA" id="ARBA00022630"/>
    </source>
</evidence>
<organism evidence="7 8">
    <name type="scientific">Flavobacterium hydrocarbonoxydans</name>
    <dbReference type="NCBI Taxonomy" id="2683249"/>
    <lineage>
        <taxon>Bacteria</taxon>
        <taxon>Pseudomonadati</taxon>
        <taxon>Bacteroidota</taxon>
        <taxon>Flavobacteriia</taxon>
        <taxon>Flavobacteriales</taxon>
        <taxon>Flavobacteriaceae</taxon>
        <taxon>Flavobacterium</taxon>
    </lineage>
</organism>
<dbReference type="InterPro" id="IPR016166">
    <property type="entry name" value="FAD-bd_PCMH"/>
</dbReference>
<keyword evidence="3" id="KW-0285">Flavoprotein</keyword>
<dbReference type="Gene3D" id="3.30.465.10">
    <property type="match status" value="1"/>
</dbReference>
<dbReference type="Gene3D" id="3.40.462.20">
    <property type="match status" value="1"/>
</dbReference>
<dbReference type="InterPro" id="IPR036318">
    <property type="entry name" value="FAD-bd_PCMH-like_sf"/>
</dbReference>
<dbReference type="InterPro" id="IPR016169">
    <property type="entry name" value="FAD-bd_PCMH_sub2"/>
</dbReference>
<dbReference type="InterPro" id="IPR012951">
    <property type="entry name" value="BBE"/>
</dbReference>
<evidence type="ECO:0000259" key="6">
    <source>
        <dbReference type="PROSITE" id="PS51387"/>
    </source>
</evidence>
<evidence type="ECO:0000256" key="1">
    <source>
        <dbReference type="ARBA" id="ARBA00001974"/>
    </source>
</evidence>
<keyword evidence="5" id="KW-0560">Oxidoreductase</keyword>
<dbReference type="InterPro" id="IPR050416">
    <property type="entry name" value="FAD-linked_Oxidoreductase"/>
</dbReference>
<dbReference type="PANTHER" id="PTHR42973">
    <property type="entry name" value="BINDING OXIDOREDUCTASE, PUTATIVE (AFU_ORTHOLOGUE AFUA_1G17690)-RELATED"/>
    <property type="match status" value="1"/>
</dbReference>
<dbReference type="InterPro" id="IPR016167">
    <property type="entry name" value="FAD-bd_PCMH_sub1"/>
</dbReference>
<gene>
    <name evidence="7" type="ORF">GON26_02745</name>
</gene>
<dbReference type="Pfam" id="PF08031">
    <property type="entry name" value="BBE"/>
    <property type="match status" value="1"/>
</dbReference>
<evidence type="ECO:0000256" key="2">
    <source>
        <dbReference type="ARBA" id="ARBA00005466"/>
    </source>
</evidence>
<name>A0A6I4NL14_9FLAO</name>
<comment type="cofactor">
    <cofactor evidence="1">
        <name>FAD</name>
        <dbReference type="ChEBI" id="CHEBI:57692"/>
    </cofactor>
</comment>
<protein>
    <submittedName>
        <fullName evidence="7">FAD-binding protein</fullName>
    </submittedName>
</protein>
<keyword evidence="4" id="KW-0274">FAD</keyword>
<dbReference type="AlphaFoldDB" id="A0A6I4NL14"/>
<dbReference type="PANTHER" id="PTHR42973:SF39">
    <property type="entry name" value="FAD-BINDING PCMH-TYPE DOMAIN-CONTAINING PROTEIN"/>
    <property type="match status" value="1"/>
</dbReference>
<dbReference type="SUPFAM" id="SSF56176">
    <property type="entry name" value="FAD-binding/transporter-associated domain-like"/>
    <property type="match status" value="1"/>
</dbReference>
<dbReference type="Pfam" id="PF01565">
    <property type="entry name" value="FAD_binding_4"/>
    <property type="match status" value="1"/>
</dbReference>
<keyword evidence="8" id="KW-1185">Reference proteome</keyword>
<evidence type="ECO:0000313" key="8">
    <source>
        <dbReference type="Proteomes" id="UP000471501"/>
    </source>
</evidence>
<sequence>MIETAIQELVRELSGYVLQPGDSDYEEVIRIDNGRIQFRPRLIIFPAVIDDVKLGLKFAITTNLPFSIKGGGHSAAGYCLNEGGVVIAMKNLNRITFDQKKETVTAEMGVIWYDVYKFMQATNTGLIPVGGGCPTVAPPGFMLGGGYSFVSRSYGMSIDNLESLKIVTPDGELRHIGVNSTAAEDIDLFWACCGGGGGNFGIVVEMEMRVRTPLSKKMLVGQIRYPLEMAEDVLGYYNDWVETVPDAMAVYGFMGNQKDLIDKTTNVKVLGLTPVFNGDGAEGIDLLQGLLKLKPINADLFNMTLPDWEFYNGYTTRVAGRSSYIRSTVLPKNGMNNDVAKVIIESMSKAPSAESFAVWTHAGGAIENVAADATAYVHRNSRFVPEIKAIWDLDKPGDTLKNVEWAYEFFERLSNAGNATGAYVNYIDPLQHNWTEQYYGSNYKRLLEIKKRVDPNNFFNFQQSVGSTFNPTKELTDISPINRTRV</sequence>
<dbReference type="PROSITE" id="PS51387">
    <property type="entry name" value="FAD_PCMH"/>
    <property type="match status" value="1"/>
</dbReference>
<dbReference type="GO" id="GO:0016491">
    <property type="term" value="F:oxidoreductase activity"/>
    <property type="evidence" value="ECO:0007669"/>
    <property type="project" value="UniProtKB-KW"/>
</dbReference>
<evidence type="ECO:0000256" key="4">
    <source>
        <dbReference type="ARBA" id="ARBA00022827"/>
    </source>
</evidence>
<dbReference type="EMBL" id="WSTB01000001">
    <property type="protein sequence ID" value="MWB93265.1"/>
    <property type="molecule type" value="Genomic_DNA"/>
</dbReference>